<gene>
    <name evidence="3" type="primary">CFAP99</name>
</gene>
<dbReference type="Bgee" id="ENSCPOG00000040209">
    <property type="expression patterns" value="Expressed in testis and 12 other cell types or tissues"/>
</dbReference>
<dbReference type="PANTHER" id="PTHR34649">
    <property type="entry name" value="CILIA- AND FLAGELLA-ASSOCIATED PROTEIN 99"/>
    <property type="match status" value="1"/>
</dbReference>
<sequence>MAYYGRCIEIVIEHLGKFKPEKDSPELFLEAASTSLQALNAQKQTFAWELLSGCLQYWKLLAIVVDAFYVRDGQLCLWADYSLFQVLCYLATFQLDELGFQLFCSMSRSCLWARRVRWQPEVQDLLDQLEGGSAYQATLTKVKAKVTEPREFHLTAPRPRAIPVPDPVPTVARPRPVPRSTYQEPKEQQRLQLVKRFNRLRAEELLLLANKEELRCAMPRSHGGPPTQDPKKQLQLSSALSHIRKTPKLTFYRPVHIPVKLNVAAILRGGALYQRQVEKELKRVDKLVDGCGDLSEFLEWQERMRAKDQAEQLAMSECRRLQGKLSHEEAMLARQHVLQENKQKADRKKEQTVELMLQCAEQRLQEERAMKQLVEQVTEAQKNVKVAQLKLVKSRRQIVQEMTEESRELLQHSMKAAEIEQRQRSKLISQLRALETQPSRRGKLVDLTQTPGYGLEGEMSMVELQERLALLKETQKHEEEERRDQIIWDKRIKSKELQNTVEQISLCRKAVGRTAALRWERKKAQMAPVTAPDERVLELRRKIAERTAERLGYTASSHVPAPRTARPRPRVSGKPGERGGGGPRRWRGLQHVRTRANPRPPARRRSWRRSTGRSWNGAASARCGATRSPCAAWSPDSTGILTRKPALSAQTRVLPGACALASWKR</sequence>
<dbReference type="InterPro" id="IPR039341">
    <property type="entry name" value="CFAP99"/>
</dbReference>
<feature type="compositionally biased region" description="Basic residues" evidence="2">
    <location>
        <begin position="584"/>
        <end position="611"/>
    </location>
</feature>
<name>A0A286XW21_CAVPO</name>
<dbReference type="Proteomes" id="UP000005447">
    <property type="component" value="Unassembled WGS sequence"/>
</dbReference>
<feature type="coiled-coil region" evidence="1">
    <location>
        <begin position="357"/>
        <end position="437"/>
    </location>
</feature>
<dbReference type="PANTHER" id="PTHR34649:SF1">
    <property type="entry name" value="CILIA- AND FLAGELLA-ASSOCIATED PROTEIN 99"/>
    <property type="match status" value="1"/>
</dbReference>
<protein>
    <submittedName>
        <fullName evidence="3">Cilia and flagella associated protein 99</fullName>
    </submittedName>
</protein>
<accession>A0A286XW21</accession>
<proteinExistence type="predicted"/>
<evidence type="ECO:0000313" key="3">
    <source>
        <dbReference type="Ensembl" id="ENSCPOP00000029484.1"/>
    </source>
</evidence>
<dbReference type="FunCoup" id="A0A286XW21">
    <property type="interactions" value="1"/>
</dbReference>
<evidence type="ECO:0000256" key="2">
    <source>
        <dbReference type="SAM" id="MobiDB-lite"/>
    </source>
</evidence>
<feature type="region of interest" description="Disordered" evidence="2">
    <location>
        <begin position="548"/>
        <end position="621"/>
    </location>
</feature>
<reference evidence="4" key="1">
    <citation type="journal article" date="2011" name="Nature">
        <title>A high-resolution map of human evolutionary constraint using 29 mammals.</title>
        <authorList>
            <person name="Lindblad-Toh K."/>
            <person name="Garber M."/>
            <person name="Zuk O."/>
            <person name="Lin M.F."/>
            <person name="Parker B.J."/>
            <person name="Washietl S."/>
            <person name="Kheradpour P."/>
            <person name="Ernst J."/>
            <person name="Jordan G."/>
            <person name="Mauceli E."/>
            <person name="Ward L.D."/>
            <person name="Lowe C.B."/>
            <person name="Holloway A.K."/>
            <person name="Clamp M."/>
            <person name="Gnerre S."/>
            <person name="Alfoldi J."/>
            <person name="Beal K."/>
            <person name="Chang J."/>
            <person name="Clawson H."/>
            <person name="Cuff J."/>
            <person name="Di Palma F."/>
            <person name="Fitzgerald S."/>
            <person name="Flicek P."/>
            <person name="Guttman M."/>
            <person name="Hubisz M.J."/>
            <person name="Jaffe D.B."/>
            <person name="Jungreis I."/>
            <person name="Kent W.J."/>
            <person name="Kostka D."/>
            <person name="Lara M."/>
            <person name="Martins A.L."/>
            <person name="Massingham T."/>
            <person name="Moltke I."/>
            <person name="Raney B.J."/>
            <person name="Rasmussen M.D."/>
            <person name="Robinson J."/>
            <person name="Stark A."/>
            <person name="Vilella A.J."/>
            <person name="Wen J."/>
            <person name="Xie X."/>
            <person name="Zody M.C."/>
            <person name="Baldwin J."/>
            <person name="Bloom T."/>
            <person name="Chin C.W."/>
            <person name="Heiman D."/>
            <person name="Nicol R."/>
            <person name="Nusbaum C."/>
            <person name="Young S."/>
            <person name="Wilkinson J."/>
            <person name="Worley K.C."/>
            <person name="Kovar C.L."/>
            <person name="Muzny D.M."/>
            <person name="Gibbs R.A."/>
            <person name="Cree A."/>
            <person name="Dihn H.H."/>
            <person name="Fowler G."/>
            <person name="Jhangiani S."/>
            <person name="Joshi V."/>
            <person name="Lee S."/>
            <person name="Lewis L.R."/>
            <person name="Nazareth L.V."/>
            <person name="Okwuonu G."/>
            <person name="Santibanez J."/>
            <person name="Warren W.C."/>
            <person name="Mardis E.R."/>
            <person name="Weinstock G.M."/>
            <person name="Wilson R.K."/>
            <person name="Delehaunty K."/>
            <person name="Dooling D."/>
            <person name="Fronik C."/>
            <person name="Fulton L."/>
            <person name="Fulton B."/>
            <person name="Graves T."/>
            <person name="Minx P."/>
            <person name="Sodergren E."/>
            <person name="Birney E."/>
            <person name="Margulies E.H."/>
            <person name="Herrero J."/>
            <person name="Green E.D."/>
            <person name="Haussler D."/>
            <person name="Siepel A."/>
            <person name="Goldman N."/>
            <person name="Pollard K.S."/>
            <person name="Pedersen J.S."/>
            <person name="Lander E.S."/>
            <person name="Kellis M."/>
        </authorList>
    </citation>
    <scope>NUCLEOTIDE SEQUENCE [LARGE SCALE GENOMIC DNA]</scope>
    <source>
        <strain evidence="4">2N</strain>
    </source>
</reference>
<dbReference type="InParanoid" id="A0A286XW21"/>
<dbReference type="AlphaFoldDB" id="A0A286XW21"/>
<dbReference type="EMBL" id="AAKN02027845">
    <property type="status" value="NOT_ANNOTATED_CDS"/>
    <property type="molecule type" value="Genomic_DNA"/>
</dbReference>
<reference evidence="3" key="2">
    <citation type="submission" date="2025-08" db="UniProtKB">
        <authorList>
            <consortium name="Ensembl"/>
        </authorList>
    </citation>
    <scope>IDENTIFICATION</scope>
    <source>
        <strain evidence="3">2N</strain>
    </source>
</reference>
<feature type="region of interest" description="Disordered" evidence="2">
    <location>
        <begin position="157"/>
        <end position="185"/>
    </location>
</feature>
<reference evidence="3" key="3">
    <citation type="submission" date="2025-09" db="UniProtKB">
        <authorList>
            <consortium name="Ensembl"/>
        </authorList>
    </citation>
    <scope>IDENTIFICATION</scope>
    <source>
        <strain evidence="3">2N</strain>
    </source>
</reference>
<keyword evidence="4" id="KW-1185">Reference proteome</keyword>
<dbReference type="STRING" id="10141.ENSCPOP00000029484"/>
<dbReference type="GeneTree" id="ENSGT00500000045231"/>
<keyword evidence="1" id="KW-0175">Coiled coil</keyword>
<dbReference type="OMA" id="VQDGRYC"/>
<dbReference type="Ensembl" id="ENSCPOT00000045317.1">
    <property type="protein sequence ID" value="ENSCPOP00000029484.1"/>
    <property type="gene ID" value="ENSCPOG00000040209.1"/>
</dbReference>
<evidence type="ECO:0000256" key="1">
    <source>
        <dbReference type="SAM" id="Coils"/>
    </source>
</evidence>
<organism evidence="3 4">
    <name type="scientific">Cavia porcellus</name>
    <name type="common">Guinea pig</name>
    <dbReference type="NCBI Taxonomy" id="10141"/>
    <lineage>
        <taxon>Eukaryota</taxon>
        <taxon>Metazoa</taxon>
        <taxon>Chordata</taxon>
        <taxon>Craniata</taxon>
        <taxon>Vertebrata</taxon>
        <taxon>Euteleostomi</taxon>
        <taxon>Mammalia</taxon>
        <taxon>Eutheria</taxon>
        <taxon>Euarchontoglires</taxon>
        <taxon>Glires</taxon>
        <taxon>Rodentia</taxon>
        <taxon>Hystricomorpha</taxon>
        <taxon>Caviidae</taxon>
        <taxon>Cavia</taxon>
    </lineage>
</organism>
<evidence type="ECO:0000313" key="4">
    <source>
        <dbReference type="Proteomes" id="UP000005447"/>
    </source>
</evidence>
<dbReference type="VEuPathDB" id="HostDB:ENSCPOG00000040209"/>